<evidence type="ECO:0000256" key="3">
    <source>
        <dbReference type="SAM" id="Phobius"/>
    </source>
</evidence>
<feature type="compositionally biased region" description="Pro residues" evidence="2">
    <location>
        <begin position="296"/>
        <end position="310"/>
    </location>
</feature>
<feature type="transmembrane region" description="Helical" evidence="3">
    <location>
        <begin position="152"/>
        <end position="176"/>
    </location>
</feature>
<evidence type="ECO:0000256" key="1">
    <source>
        <dbReference type="ARBA" id="ARBA00007362"/>
    </source>
</evidence>
<dbReference type="InterPro" id="IPR052756">
    <property type="entry name" value="Alkyne_AA_exporter"/>
</dbReference>
<reference evidence="5 6" key="1">
    <citation type="submission" date="2019-01" db="EMBL/GenBank/DDBJ databases">
        <title>Agromyces.</title>
        <authorList>
            <person name="Li J."/>
        </authorList>
    </citation>
    <scope>NUCLEOTIDE SEQUENCE [LARGE SCALE GENOMIC DNA]</scope>
    <source>
        <strain evidence="5 6">DSM 15934</strain>
    </source>
</reference>
<organism evidence="5 6">
    <name type="scientific">Agromyces albus</name>
    <dbReference type="NCBI Taxonomy" id="205332"/>
    <lineage>
        <taxon>Bacteria</taxon>
        <taxon>Bacillati</taxon>
        <taxon>Actinomycetota</taxon>
        <taxon>Actinomycetes</taxon>
        <taxon>Micrococcales</taxon>
        <taxon>Microbacteriaceae</taxon>
        <taxon>Agromyces</taxon>
    </lineage>
</organism>
<dbReference type="Pfam" id="PF00892">
    <property type="entry name" value="EamA"/>
    <property type="match status" value="2"/>
</dbReference>
<dbReference type="AlphaFoldDB" id="A0A4Q2L9K4"/>
<comment type="similarity">
    <text evidence="1">Belongs to the EamA transporter family.</text>
</comment>
<feature type="region of interest" description="Disordered" evidence="2">
    <location>
        <begin position="295"/>
        <end position="316"/>
    </location>
</feature>
<feature type="transmembrane region" description="Helical" evidence="3">
    <location>
        <begin position="12"/>
        <end position="32"/>
    </location>
</feature>
<dbReference type="SUPFAM" id="SSF103481">
    <property type="entry name" value="Multidrug resistance efflux transporter EmrE"/>
    <property type="match status" value="2"/>
</dbReference>
<feature type="domain" description="EamA" evidence="4">
    <location>
        <begin position="157"/>
        <end position="290"/>
    </location>
</feature>
<dbReference type="Proteomes" id="UP000293865">
    <property type="component" value="Unassembled WGS sequence"/>
</dbReference>
<keyword evidence="3" id="KW-0472">Membrane</keyword>
<protein>
    <submittedName>
        <fullName evidence="5">DMT family transporter</fullName>
    </submittedName>
</protein>
<feature type="transmembrane region" description="Helical" evidence="3">
    <location>
        <begin position="73"/>
        <end position="94"/>
    </location>
</feature>
<sequence length="316" mass="32863">MTTAQRTKTVTPLVYIAIGVTILAWASAFIVVRSTAPHFTAGGLALGRLIVGSILLAPLLLRHKWIAPTRREWLLLVGFGALWFGAYSILLNLAEQTLDAGTTAMIVNIGPILIALGAGIFLGEGLPRWLLIGTAVAFLGVVLIGVGTGGTVLGAGIGVFWALLAALTYAAGVLFQKPVLARLPNAQVVWLGCVIGMVVCIPFTGEFIAGIQAAPVEGLIGMIWLGAIPTALGYTTWSYALSRMPAGQLGVSTHIVPPVTIVLSLILFAEVPALLAIVGGVIALVGVALSRRRVPSPEPAEVPAARPPEPVGRSRE</sequence>
<name>A0A4Q2L9K4_9MICO</name>
<dbReference type="RefSeq" id="WP_129518984.1">
    <property type="nucleotide sequence ID" value="NZ_SDPN01000001.1"/>
</dbReference>
<feature type="transmembrane region" description="Helical" evidence="3">
    <location>
        <begin position="129"/>
        <end position="146"/>
    </location>
</feature>
<dbReference type="GO" id="GO:0016020">
    <property type="term" value="C:membrane"/>
    <property type="evidence" value="ECO:0007669"/>
    <property type="project" value="InterPro"/>
</dbReference>
<evidence type="ECO:0000313" key="6">
    <source>
        <dbReference type="Proteomes" id="UP000293865"/>
    </source>
</evidence>
<feature type="transmembrane region" description="Helical" evidence="3">
    <location>
        <begin position="219"/>
        <end position="237"/>
    </location>
</feature>
<feature type="transmembrane region" description="Helical" evidence="3">
    <location>
        <begin position="100"/>
        <end position="122"/>
    </location>
</feature>
<keyword evidence="3" id="KW-1133">Transmembrane helix</keyword>
<feature type="domain" description="EamA" evidence="4">
    <location>
        <begin position="16"/>
        <end position="144"/>
    </location>
</feature>
<feature type="transmembrane region" description="Helical" evidence="3">
    <location>
        <begin position="273"/>
        <end position="290"/>
    </location>
</feature>
<dbReference type="InterPro" id="IPR000620">
    <property type="entry name" value="EamA_dom"/>
</dbReference>
<proteinExistence type="inferred from homology"/>
<evidence type="ECO:0000259" key="4">
    <source>
        <dbReference type="Pfam" id="PF00892"/>
    </source>
</evidence>
<gene>
    <name evidence="5" type="ORF">ESP51_00850</name>
</gene>
<feature type="transmembrane region" description="Helical" evidence="3">
    <location>
        <begin position="249"/>
        <end position="267"/>
    </location>
</feature>
<dbReference type="EMBL" id="SDPN01000001">
    <property type="protein sequence ID" value="RXZ73282.1"/>
    <property type="molecule type" value="Genomic_DNA"/>
</dbReference>
<dbReference type="InterPro" id="IPR037185">
    <property type="entry name" value="EmrE-like"/>
</dbReference>
<keyword evidence="3" id="KW-0812">Transmembrane</keyword>
<keyword evidence="6" id="KW-1185">Reference proteome</keyword>
<comment type="caution">
    <text evidence="5">The sequence shown here is derived from an EMBL/GenBank/DDBJ whole genome shotgun (WGS) entry which is preliminary data.</text>
</comment>
<dbReference type="OrthoDB" id="3744378at2"/>
<evidence type="ECO:0000313" key="5">
    <source>
        <dbReference type="EMBL" id="RXZ73282.1"/>
    </source>
</evidence>
<dbReference type="PANTHER" id="PTHR12715:SF4">
    <property type="entry name" value="EAMA DOMAIN-CONTAINING PROTEIN"/>
    <property type="match status" value="1"/>
</dbReference>
<feature type="transmembrane region" description="Helical" evidence="3">
    <location>
        <begin position="38"/>
        <end position="61"/>
    </location>
</feature>
<evidence type="ECO:0000256" key="2">
    <source>
        <dbReference type="SAM" id="MobiDB-lite"/>
    </source>
</evidence>
<feature type="transmembrane region" description="Helical" evidence="3">
    <location>
        <begin position="188"/>
        <end position="213"/>
    </location>
</feature>
<accession>A0A4Q2L9K4</accession>
<dbReference type="PANTHER" id="PTHR12715">
    <property type="entry name" value="TRANSPORTER, DRUG/METABOLITE EXPORTER FAMILY"/>
    <property type="match status" value="1"/>
</dbReference>